<dbReference type="PANTHER" id="PTHR44103:SF1">
    <property type="entry name" value="PROPROTEIN CONVERTASE P"/>
    <property type="match status" value="1"/>
</dbReference>
<keyword evidence="3" id="KW-1185">Reference proteome</keyword>
<dbReference type="InterPro" id="IPR013517">
    <property type="entry name" value="FG-GAP"/>
</dbReference>
<name>A0AAE3ESY9_9FLAO</name>
<proteinExistence type="predicted"/>
<evidence type="ECO:0000313" key="3">
    <source>
        <dbReference type="Proteomes" id="UP001200642"/>
    </source>
</evidence>
<dbReference type="Gene3D" id="2.130.10.130">
    <property type="entry name" value="Integrin alpha, N-terminal"/>
    <property type="match status" value="1"/>
</dbReference>
<protein>
    <submittedName>
        <fullName evidence="2">VCBS repeat-containing protein</fullName>
    </submittedName>
</protein>
<reference evidence="2" key="1">
    <citation type="submission" date="2023-02" db="EMBL/GenBank/DDBJ databases">
        <title>Genome of Flavobacteriaceae gen. nov. sp. strain F89.</title>
        <authorList>
            <person name="Wang Y."/>
        </authorList>
    </citation>
    <scope>NUCLEOTIDE SEQUENCE</scope>
    <source>
        <strain evidence="2">F89</strain>
    </source>
</reference>
<dbReference type="EMBL" id="JAIRBC010000008">
    <property type="protein sequence ID" value="MCG2460418.1"/>
    <property type="molecule type" value="Genomic_DNA"/>
</dbReference>
<dbReference type="PANTHER" id="PTHR44103">
    <property type="entry name" value="PROPROTEIN CONVERTASE P"/>
    <property type="match status" value="1"/>
</dbReference>
<evidence type="ECO:0000256" key="1">
    <source>
        <dbReference type="ARBA" id="ARBA00022729"/>
    </source>
</evidence>
<dbReference type="Pfam" id="PF13517">
    <property type="entry name" value="FG-GAP_3"/>
    <property type="match status" value="1"/>
</dbReference>
<keyword evidence="1" id="KW-0732">Signal</keyword>
<dbReference type="SUPFAM" id="SSF69318">
    <property type="entry name" value="Integrin alpha N-terminal domain"/>
    <property type="match status" value="1"/>
</dbReference>
<accession>A0AAE3ESY9</accession>
<dbReference type="PROSITE" id="PS51257">
    <property type="entry name" value="PROKAR_LIPOPROTEIN"/>
    <property type="match status" value="1"/>
</dbReference>
<evidence type="ECO:0000313" key="2">
    <source>
        <dbReference type="EMBL" id="MCG2460418.1"/>
    </source>
</evidence>
<sequence length="525" mass="59008">MKRSFVISLLLISGLSCVEKNKTRAPSPADIPVSGLSGDRLAQIRCASCHSYVSPDKLPKGIWKNDVLPAMGHRMGIFKGAHQPDSIFGSAENAKIVKSANIFPEKPTISRVDWQKIVAFYTTNSTDTILPPKREHKIKMGLKHFAYKEIPIVHRPPLTSMVKIREKRKGLVFSDGKRGNNVLTFLDPDLNLERNLLFTNTPINFYEKKDTVYLTTVGKNIFPSDTPDGQMLKITESRQNKDQMIATPVLSHLQRPVCMAYGDLNNDSREDIVACEYGDLTGKLVWFENQGGNKYVERPLKTSPGAITAIIRDYNKDGLNDIFVLMAQGDEGVFYYENQGGGSFNEKRLLTFSPLNGSQYMELADFNSDGHLDILYVCGDNADKSPILKDYHGVYIFLNDGNTNFEQAYFYQLNGAYKAMARDYDLDGDLDIAAISFFPDYRDHPEESFVYLENKGDLTYEDFTFPEATKGRWIVMDAGDIDNDGDIDLALGSFVYFLAQGDTTGLSKKWLEESPSVILLENTKK</sequence>
<dbReference type="Proteomes" id="UP001200642">
    <property type="component" value="Unassembled WGS sequence"/>
</dbReference>
<comment type="caution">
    <text evidence="2">The sequence shown here is derived from an EMBL/GenBank/DDBJ whole genome shotgun (WGS) entry which is preliminary data.</text>
</comment>
<dbReference type="RefSeq" id="WP_317901563.1">
    <property type="nucleotide sequence ID" value="NZ_JAIRBC010000008.1"/>
</dbReference>
<organism evidence="2 3">
    <name type="scientific">Cerina litoralis</name>
    <dbReference type="NCBI Taxonomy" id="2874477"/>
    <lineage>
        <taxon>Bacteria</taxon>
        <taxon>Pseudomonadati</taxon>
        <taxon>Bacteroidota</taxon>
        <taxon>Flavobacteriia</taxon>
        <taxon>Flavobacteriales</taxon>
        <taxon>Flavobacteriaceae</taxon>
        <taxon>Cerina</taxon>
    </lineage>
</organism>
<dbReference type="InterPro" id="IPR028994">
    <property type="entry name" value="Integrin_alpha_N"/>
</dbReference>
<dbReference type="AlphaFoldDB" id="A0AAE3ESY9"/>
<gene>
    <name evidence="2" type="ORF">K8352_06640</name>
</gene>